<dbReference type="PANTHER" id="PTHR43133:SF8">
    <property type="entry name" value="RNA POLYMERASE SIGMA FACTOR HI_1459-RELATED"/>
    <property type="match status" value="1"/>
</dbReference>
<dbReference type="Pfam" id="PF08281">
    <property type="entry name" value="Sigma70_r4_2"/>
    <property type="match status" value="1"/>
</dbReference>
<dbReference type="InterPro" id="IPR036388">
    <property type="entry name" value="WH-like_DNA-bd_sf"/>
</dbReference>
<evidence type="ECO:0000256" key="2">
    <source>
        <dbReference type="ARBA" id="ARBA00023015"/>
    </source>
</evidence>
<dbReference type="InterPro" id="IPR007627">
    <property type="entry name" value="RNA_pol_sigma70_r2"/>
</dbReference>
<evidence type="ECO:0000313" key="9">
    <source>
        <dbReference type="Proteomes" id="UP000002432"/>
    </source>
</evidence>
<dbReference type="Pfam" id="PF04542">
    <property type="entry name" value="Sigma70_r2"/>
    <property type="match status" value="1"/>
</dbReference>
<dbReference type="Gene3D" id="1.10.10.10">
    <property type="entry name" value="Winged helix-like DNA-binding domain superfamily/Winged helix DNA-binding domain"/>
    <property type="match status" value="1"/>
</dbReference>
<evidence type="ECO:0000256" key="1">
    <source>
        <dbReference type="ARBA" id="ARBA00010641"/>
    </source>
</evidence>
<dbReference type="eggNOG" id="COG1595">
    <property type="taxonomic scope" value="Bacteria"/>
</dbReference>
<organism evidence="8 9">
    <name type="scientific">Koribacter versatilis (strain Ellin345)</name>
    <dbReference type="NCBI Taxonomy" id="204669"/>
    <lineage>
        <taxon>Bacteria</taxon>
        <taxon>Pseudomonadati</taxon>
        <taxon>Acidobacteriota</taxon>
        <taxon>Terriglobia</taxon>
        <taxon>Terriglobales</taxon>
        <taxon>Candidatus Korobacteraceae</taxon>
        <taxon>Candidatus Korobacter</taxon>
    </lineage>
</organism>
<dbReference type="GO" id="GO:0006352">
    <property type="term" value="P:DNA-templated transcription initiation"/>
    <property type="evidence" value="ECO:0007669"/>
    <property type="project" value="InterPro"/>
</dbReference>
<dbReference type="Proteomes" id="UP000002432">
    <property type="component" value="Chromosome"/>
</dbReference>
<dbReference type="InterPro" id="IPR014284">
    <property type="entry name" value="RNA_pol_sigma-70_dom"/>
</dbReference>
<dbReference type="SUPFAM" id="SSF88946">
    <property type="entry name" value="Sigma2 domain of RNA polymerase sigma factors"/>
    <property type="match status" value="1"/>
</dbReference>
<keyword evidence="3" id="KW-0731">Sigma factor</keyword>
<comment type="similarity">
    <text evidence="1">Belongs to the sigma-70 factor family. ECF subfamily.</text>
</comment>
<feature type="domain" description="RNA polymerase sigma factor 70 region 4 type 2" evidence="7">
    <location>
        <begin position="135"/>
        <end position="187"/>
    </location>
</feature>
<dbReference type="CDD" id="cd06171">
    <property type="entry name" value="Sigma70_r4"/>
    <property type="match status" value="1"/>
</dbReference>
<evidence type="ECO:0000256" key="3">
    <source>
        <dbReference type="ARBA" id="ARBA00023082"/>
    </source>
</evidence>
<dbReference type="GO" id="GO:0016987">
    <property type="term" value="F:sigma factor activity"/>
    <property type="evidence" value="ECO:0007669"/>
    <property type="project" value="UniProtKB-KW"/>
</dbReference>
<sequence length="200" mass="22822">MDENQALALSVRRCVAGDTAAWEDIVRQTNRRIYNLCYRFSGSPDDAQDLTQEVFIKIYRTLGSFDSGKASFVTWVTTVTRNLLVDHFRKGKYDRMTDSLDAPMGDEEDGLALGSQIADKGQTPDERLESRETKELVHKALQKLSPELREAVILRDLQDMDYKEISQILKIPEGTVKSRINRGRTELARLLQRSNRQVGE</sequence>
<protein>
    <submittedName>
        <fullName evidence="8">RNA polymerase, sigma subunit, ECF family</fullName>
    </submittedName>
</protein>
<evidence type="ECO:0000256" key="4">
    <source>
        <dbReference type="ARBA" id="ARBA00023125"/>
    </source>
</evidence>
<dbReference type="EMBL" id="CP000360">
    <property type="protein sequence ID" value="ABF40030.1"/>
    <property type="molecule type" value="Genomic_DNA"/>
</dbReference>
<evidence type="ECO:0000256" key="5">
    <source>
        <dbReference type="ARBA" id="ARBA00023163"/>
    </source>
</evidence>
<dbReference type="EnsemblBacteria" id="ABF40030">
    <property type="protein sequence ID" value="ABF40030"/>
    <property type="gene ID" value="Acid345_1027"/>
</dbReference>
<gene>
    <name evidence="8" type="ordered locus">Acid345_1027</name>
</gene>
<evidence type="ECO:0000259" key="7">
    <source>
        <dbReference type="Pfam" id="PF08281"/>
    </source>
</evidence>
<keyword evidence="4" id="KW-0238">DNA-binding</keyword>
<dbReference type="InterPro" id="IPR013325">
    <property type="entry name" value="RNA_pol_sigma_r2"/>
</dbReference>
<feature type="domain" description="RNA polymerase sigma-70 region 2" evidence="6">
    <location>
        <begin position="26"/>
        <end position="91"/>
    </location>
</feature>
<reference evidence="8 9" key="1">
    <citation type="journal article" date="2009" name="Appl. Environ. Microbiol.">
        <title>Three genomes from the phylum Acidobacteria provide insight into the lifestyles of these microorganisms in soils.</title>
        <authorList>
            <person name="Ward N.L."/>
            <person name="Challacombe J.F."/>
            <person name="Janssen P.H."/>
            <person name="Henrissat B."/>
            <person name="Coutinho P.M."/>
            <person name="Wu M."/>
            <person name="Xie G."/>
            <person name="Haft D.H."/>
            <person name="Sait M."/>
            <person name="Badger J."/>
            <person name="Barabote R.D."/>
            <person name="Bradley B."/>
            <person name="Brettin T.S."/>
            <person name="Brinkac L.M."/>
            <person name="Bruce D."/>
            <person name="Creasy T."/>
            <person name="Daugherty S.C."/>
            <person name="Davidsen T.M."/>
            <person name="DeBoy R.T."/>
            <person name="Detter J.C."/>
            <person name="Dodson R.J."/>
            <person name="Durkin A.S."/>
            <person name="Ganapathy A."/>
            <person name="Gwinn-Giglio M."/>
            <person name="Han C.S."/>
            <person name="Khouri H."/>
            <person name="Kiss H."/>
            <person name="Kothari S.P."/>
            <person name="Madupu R."/>
            <person name="Nelson K.E."/>
            <person name="Nelson W.C."/>
            <person name="Paulsen I."/>
            <person name="Penn K."/>
            <person name="Ren Q."/>
            <person name="Rosovitz M.J."/>
            <person name="Selengut J.D."/>
            <person name="Shrivastava S."/>
            <person name="Sullivan S.A."/>
            <person name="Tapia R."/>
            <person name="Thompson L.S."/>
            <person name="Watkins K.L."/>
            <person name="Yang Q."/>
            <person name="Yu C."/>
            <person name="Zafar N."/>
            <person name="Zhou L."/>
            <person name="Kuske C.R."/>
        </authorList>
    </citation>
    <scope>NUCLEOTIDE SEQUENCE [LARGE SCALE GENOMIC DNA]</scope>
    <source>
        <strain evidence="8 9">Ellin345</strain>
    </source>
</reference>
<dbReference type="InterPro" id="IPR013249">
    <property type="entry name" value="RNA_pol_sigma70_r4_t2"/>
</dbReference>
<evidence type="ECO:0000313" key="8">
    <source>
        <dbReference type="EMBL" id="ABF40030.1"/>
    </source>
</evidence>
<dbReference type="STRING" id="204669.Acid345_1027"/>
<name>Q1ISX0_KORVE</name>
<dbReference type="SUPFAM" id="SSF88659">
    <property type="entry name" value="Sigma3 and sigma4 domains of RNA polymerase sigma factors"/>
    <property type="match status" value="1"/>
</dbReference>
<dbReference type="AlphaFoldDB" id="Q1ISX0"/>
<dbReference type="KEGG" id="aba:Acid345_1027"/>
<dbReference type="InterPro" id="IPR013324">
    <property type="entry name" value="RNA_pol_sigma_r3/r4-like"/>
</dbReference>
<dbReference type="Gene3D" id="1.10.1740.10">
    <property type="match status" value="1"/>
</dbReference>
<proteinExistence type="inferred from homology"/>
<evidence type="ECO:0000259" key="6">
    <source>
        <dbReference type="Pfam" id="PF04542"/>
    </source>
</evidence>
<keyword evidence="9" id="KW-1185">Reference proteome</keyword>
<dbReference type="PANTHER" id="PTHR43133">
    <property type="entry name" value="RNA POLYMERASE ECF-TYPE SIGMA FACTO"/>
    <property type="match status" value="1"/>
</dbReference>
<dbReference type="InterPro" id="IPR039425">
    <property type="entry name" value="RNA_pol_sigma-70-like"/>
</dbReference>
<keyword evidence="2" id="KW-0805">Transcription regulation</keyword>
<accession>Q1ISX0</accession>
<keyword evidence="5" id="KW-0804">Transcription</keyword>
<dbReference type="HOGENOM" id="CLU_047691_3_0_0"/>
<dbReference type="GO" id="GO:0003677">
    <property type="term" value="F:DNA binding"/>
    <property type="evidence" value="ECO:0007669"/>
    <property type="project" value="UniProtKB-KW"/>
</dbReference>
<dbReference type="NCBIfam" id="TIGR02937">
    <property type="entry name" value="sigma70-ECF"/>
    <property type="match status" value="1"/>
</dbReference>